<reference evidence="1 2" key="1">
    <citation type="journal article" date="2014" name="Genome Biol. Evol.">
        <title>The genome of the myxosporean Thelohanellus kitauei shows adaptations to nutrient acquisition within its fish host.</title>
        <authorList>
            <person name="Yang Y."/>
            <person name="Xiong J."/>
            <person name="Zhou Z."/>
            <person name="Huo F."/>
            <person name="Miao W."/>
            <person name="Ran C."/>
            <person name="Liu Y."/>
            <person name="Zhang J."/>
            <person name="Feng J."/>
            <person name="Wang M."/>
            <person name="Wang M."/>
            <person name="Wang L."/>
            <person name="Yao B."/>
        </authorList>
    </citation>
    <scope>NUCLEOTIDE SEQUENCE [LARGE SCALE GENOMIC DNA]</scope>
    <source>
        <strain evidence="1">Wuqing</strain>
    </source>
</reference>
<evidence type="ECO:0000313" key="1">
    <source>
        <dbReference type="EMBL" id="KII66386.1"/>
    </source>
</evidence>
<dbReference type="Proteomes" id="UP000031668">
    <property type="component" value="Unassembled WGS sequence"/>
</dbReference>
<dbReference type="EMBL" id="JWZT01003547">
    <property type="protein sequence ID" value="KII66386.1"/>
    <property type="molecule type" value="Genomic_DNA"/>
</dbReference>
<proteinExistence type="predicted"/>
<accession>A0A0C2MGT3</accession>
<organism evidence="1 2">
    <name type="scientific">Thelohanellus kitauei</name>
    <name type="common">Myxosporean</name>
    <dbReference type="NCBI Taxonomy" id="669202"/>
    <lineage>
        <taxon>Eukaryota</taxon>
        <taxon>Metazoa</taxon>
        <taxon>Cnidaria</taxon>
        <taxon>Myxozoa</taxon>
        <taxon>Myxosporea</taxon>
        <taxon>Bivalvulida</taxon>
        <taxon>Platysporina</taxon>
        <taxon>Myxobolidae</taxon>
        <taxon>Thelohanellus</taxon>
    </lineage>
</organism>
<protein>
    <submittedName>
        <fullName evidence="1">Uncharacterized protein</fullName>
    </submittedName>
</protein>
<keyword evidence="2" id="KW-1185">Reference proteome</keyword>
<name>A0A0C2MGT3_THEKT</name>
<sequence>MFGESETGVVNLINHVPRYSPIFNDIKITNIKYFPFPGVDNNLHILVIYRICIRDWYNTRKSPDSTLSYSLEGSRRVYVHMWNVVRDNIETYFFTSLICIGKFQFLTTTFLPKTNHGTSATLFYHYVKNRQTTHIHNEPNDDIHKQNNWIEIFSTQRFLRKIHMGAERSY</sequence>
<gene>
    <name evidence="1" type="ORF">RF11_13620</name>
</gene>
<evidence type="ECO:0000313" key="2">
    <source>
        <dbReference type="Proteomes" id="UP000031668"/>
    </source>
</evidence>
<comment type="caution">
    <text evidence="1">The sequence shown here is derived from an EMBL/GenBank/DDBJ whole genome shotgun (WGS) entry which is preliminary data.</text>
</comment>
<dbReference type="AlphaFoldDB" id="A0A0C2MGT3"/>